<proteinExistence type="predicted"/>
<feature type="chain" id="PRO_5043810408" evidence="3">
    <location>
        <begin position="21"/>
        <end position="345"/>
    </location>
</feature>
<feature type="compositionally biased region" description="Acidic residues" evidence="1">
    <location>
        <begin position="55"/>
        <end position="66"/>
    </location>
</feature>
<dbReference type="AlphaFoldDB" id="A0AAV9XSV4"/>
<keyword evidence="3" id="KW-0732">Signal</keyword>
<name>A0AAV9XSV4_9CRYT</name>
<gene>
    <name evidence="4" type="ORF">RS030_81158</name>
</gene>
<feature type="region of interest" description="Disordered" evidence="1">
    <location>
        <begin position="36"/>
        <end position="122"/>
    </location>
</feature>
<feature type="signal peptide" evidence="3">
    <location>
        <begin position="1"/>
        <end position="20"/>
    </location>
</feature>
<organism evidence="4 5">
    <name type="scientific">Cryptosporidium xiaoi</name>
    <dbReference type="NCBI Taxonomy" id="659607"/>
    <lineage>
        <taxon>Eukaryota</taxon>
        <taxon>Sar</taxon>
        <taxon>Alveolata</taxon>
        <taxon>Apicomplexa</taxon>
        <taxon>Conoidasida</taxon>
        <taxon>Coccidia</taxon>
        <taxon>Eucoccidiorida</taxon>
        <taxon>Eimeriorina</taxon>
        <taxon>Cryptosporidiidae</taxon>
        <taxon>Cryptosporidium</taxon>
    </lineage>
</organism>
<feature type="compositionally biased region" description="Low complexity" evidence="1">
    <location>
        <begin position="67"/>
        <end position="83"/>
    </location>
</feature>
<feature type="compositionally biased region" description="Acidic residues" evidence="1">
    <location>
        <begin position="104"/>
        <end position="119"/>
    </location>
</feature>
<evidence type="ECO:0000256" key="1">
    <source>
        <dbReference type="SAM" id="MobiDB-lite"/>
    </source>
</evidence>
<keyword evidence="2" id="KW-1133">Transmembrane helix</keyword>
<sequence>MRKLGYLLLLLFIYTCLSSALREGADRNAEISLINEGDPESSVVSKDTQDKKDSTEEEEEEVEVETTQDIQESPADSDASTAAEESDKEVQEHVSVAEGVSGEQVEESPVETSDEDQPNPEESLQVYNYTVPLRLACETRKLICHNLSSSAITIQGSRTGSALFASFDSSLIRAANFSSEDIISVSLTINKIGGSRTLPIRVDVLDLESNSSRISRSSVLETVKAVLPRTPNLPVDVDVTEAVKSLIDSAKDPDNISFLISAHSRSRFGDILTFQTQDYPNGLSLQLTTVRLLQTKESKSVEDSEESGLARSNALASSIFSGSNFYIASGILVTVVVVAVVLMFM</sequence>
<dbReference type="Proteomes" id="UP001311799">
    <property type="component" value="Unassembled WGS sequence"/>
</dbReference>
<keyword evidence="5" id="KW-1185">Reference proteome</keyword>
<comment type="caution">
    <text evidence="4">The sequence shown here is derived from an EMBL/GenBank/DDBJ whole genome shotgun (WGS) entry which is preliminary data.</text>
</comment>
<feature type="transmembrane region" description="Helical" evidence="2">
    <location>
        <begin position="325"/>
        <end position="344"/>
    </location>
</feature>
<keyword evidence="2" id="KW-0472">Membrane</keyword>
<dbReference type="EMBL" id="JAWDEY010000036">
    <property type="protein sequence ID" value="KAK6587843.1"/>
    <property type="molecule type" value="Genomic_DNA"/>
</dbReference>
<keyword evidence="2" id="KW-0812">Transmembrane</keyword>
<evidence type="ECO:0000256" key="2">
    <source>
        <dbReference type="SAM" id="Phobius"/>
    </source>
</evidence>
<accession>A0AAV9XSV4</accession>
<evidence type="ECO:0000313" key="4">
    <source>
        <dbReference type="EMBL" id="KAK6587843.1"/>
    </source>
</evidence>
<evidence type="ECO:0000256" key="3">
    <source>
        <dbReference type="SAM" id="SignalP"/>
    </source>
</evidence>
<reference evidence="4 5" key="1">
    <citation type="submission" date="2023-10" db="EMBL/GenBank/DDBJ databases">
        <title>Comparative genomics analysis reveals potential genetic determinants of host preference in Cryptosporidium xiaoi.</title>
        <authorList>
            <person name="Xiao L."/>
            <person name="Li J."/>
        </authorList>
    </citation>
    <scope>NUCLEOTIDE SEQUENCE [LARGE SCALE GENOMIC DNA]</scope>
    <source>
        <strain evidence="4 5">52996</strain>
    </source>
</reference>
<protein>
    <submittedName>
        <fullName evidence="4">Uncharacterized protein</fullName>
    </submittedName>
</protein>
<evidence type="ECO:0000313" key="5">
    <source>
        <dbReference type="Proteomes" id="UP001311799"/>
    </source>
</evidence>